<feature type="compositionally biased region" description="Acidic residues" evidence="1">
    <location>
        <begin position="167"/>
        <end position="179"/>
    </location>
</feature>
<dbReference type="EMBL" id="JAACJK010000009">
    <property type="protein sequence ID" value="KAF5339161.1"/>
    <property type="molecule type" value="Genomic_DNA"/>
</dbReference>
<feature type="compositionally biased region" description="Basic and acidic residues" evidence="1">
    <location>
        <begin position="207"/>
        <end position="231"/>
    </location>
</feature>
<feature type="compositionally biased region" description="Low complexity" evidence="1">
    <location>
        <begin position="10"/>
        <end position="27"/>
    </location>
</feature>
<dbReference type="OrthoDB" id="3225557at2759"/>
<evidence type="ECO:0000313" key="3">
    <source>
        <dbReference type="EMBL" id="KAF5339161.1"/>
    </source>
</evidence>
<dbReference type="Proteomes" id="UP000541558">
    <property type="component" value="Unassembled WGS sequence"/>
</dbReference>
<protein>
    <recommendedName>
        <fullName evidence="2">DUF6532 domain-containing protein</fullName>
    </recommendedName>
</protein>
<reference evidence="3 4" key="1">
    <citation type="journal article" date="2020" name="ISME J.">
        <title>Uncovering the hidden diversity of litter-decomposition mechanisms in mushroom-forming fungi.</title>
        <authorList>
            <person name="Floudas D."/>
            <person name="Bentzer J."/>
            <person name="Ahren D."/>
            <person name="Johansson T."/>
            <person name="Persson P."/>
            <person name="Tunlid A."/>
        </authorList>
    </citation>
    <scope>NUCLEOTIDE SEQUENCE [LARGE SCALE GENOMIC DNA]</scope>
    <source>
        <strain evidence="3 4">CBS 175.51</strain>
    </source>
</reference>
<keyword evidence="4" id="KW-1185">Reference proteome</keyword>
<feature type="compositionally biased region" description="Basic and acidic residues" evidence="1">
    <location>
        <begin position="114"/>
        <end position="128"/>
    </location>
</feature>
<evidence type="ECO:0000313" key="4">
    <source>
        <dbReference type="Proteomes" id="UP000541558"/>
    </source>
</evidence>
<feature type="compositionally biased region" description="Low complexity" evidence="1">
    <location>
        <begin position="58"/>
        <end position="90"/>
    </location>
</feature>
<dbReference type="Pfam" id="PF20149">
    <property type="entry name" value="DUF6532"/>
    <property type="match status" value="1"/>
</dbReference>
<gene>
    <name evidence="3" type="ORF">D9611_011233</name>
</gene>
<sequence length="648" mass="71502">MSNSSEKAAKTAATRAKNLQLQQQQDDALAEETKGGRKAKKKALSNAVWMKKKDDSTTKQPASKSKSSSGSRSTSTRRLAASPLPGSSGSSKKEPNKRRAPAAAQLDAESESEEYTKGSKKKADERDAKRRRTKKTVESESDGDSEESQSDANEDSGSSSESQDGSGDGDEGDEEEYNVDDQMLLDEVMHHIVTLLTTATTHARPIKRPEVLESDSEPKRETDLDDVKNLFEDDELEIPEPSSPEGTRPPASESEGFTSDFMETILDESPKAEKRLKRKRAASKTVPSDDDLDLVPSEDIKPQVTAKKVKKTDKKKKKKKGKRDEAFEEEKPAVVRTTAIKPRSHIGTTSSSKTRVVVWPQHAQLVAPEKGTNHNILDQPSLIQKVTRSAIARITDDIVLVRAWPETSARLAYGKPTLLEACRVVANEYPSVQDIIQRINADELFTKYISNMAVDRIALMRSPARVQGDRVVPHYQLGLGSDCRERVQSLFKKHVYVFPGQWIDDGSGNVNTWKPNTKSPYTHPALIDALKQGFFNTSTALGSRYAPRFTTVGQDREMTIPLLALAATGVYFGISRFSDGARNTTIEFSGNYCAAAYEAHTRTLERLKESNPGRFHQVMSIVYTLVAGPVATESHAADDDIFSVIDIE</sequence>
<feature type="domain" description="DUF6532" evidence="2">
    <location>
        <begin position="390"/>
        <end position="607"/>
    </location>
</feature>
<feature type="region of interest" description="Disordered" evidence="1">
    <location>
        <begin position="197"/>
        <end position="330"/>
    </location>
</feature>
<accession>A0A8H5FJK5</accession>
<evidence type="ECO:0000259" key="2">
    <source>
        <dbReference type="Pfam" id="PF20149"/>
    </source>
</evidence>
<feature type="compositionally biased region" description="Basic residues" evidence="1">
    <location>
        <begin position="307"/>
        <end position="321"/>
    </location>
</feature>
<dbReference type="InterPro" id="IPR045341">
    <property type="entry name" value="DUF6532"/>
</dbReference>
<feature type="compositionally biased region" description="Acidic residues" evidence="1">
    <location>
        <begin position="139"/>
        <end position="154"/>
    </location>
</feature>
<dbReference type="AlphaFoldDB" id="A0A8H5FJK5"/>
<proteinExistence type="predicted"/>
<evidence type="ECO:0000256" key="1">
    <source>
        <dbReference type="SAM" id="MobiDB-lite"/>
    </source>
</evidence>
<feature type="region of interest" description="Disordered" evidence="1">
    <location>
        <begin position="1"/>
        <end position="183"/>
    </location>
</feature>
<comment type="caution">
    <text evidence="3">The sequence shown here is derived from an EMBL/GenBank/DDBJ whole genome shotgun (WGS) entry which is preliminary data.</text>
</comment>
<name>A0A8H5FJK5_9AGAR</name>
<organism evidence="3 4">
    <name type="scientific">Ephemerocybe angulata</name>
    <dbReference type="NCBI Taxonomy" id="980116"/>
    <lineage>
        <taxon>Eukaryota</taxon>
        <taxon>Fungi</taxon>
        <taxon>Dikarya</taxon>
        <taxon>Basidiomycota</taxon>
        <taxon>Agaricomycotina</taxon>
        <taxon>Agaricomycetes</taxon>
        <taxon>Agaricomycetidae</taxon>
        <taxon>Agaricales</taxon>
        <taxon>Agaricineae</taxon>
        <taxon>Psathyrellaceae</taxon>
        <taxon>Ephemerocybe</taxon>
    </lineage>
</organism>
<feature type="compositionally biased region" description="Low complexity" evidence="1">
    <location>
        <begin position="155"/>
        <end position="165"/>
    </location>
</feature>